<dbReference type="InterPro" id="IPR012495">
    <property type="entry name" value="TadE-like_dom"/>
</dbReference>
<accession>A0A2G1VEK9</accession>
<dbReference type="Pfam" id="PF07811">
    <property type="entry name" value="TadE"/>
    <property type="match status" value="1"/>
</dbReference>
<name>A0A2G1VEK9_9GAMM</name>
<dbReference type="RefSeq" id="WP_099618487.1">
    <property type="nucleotide sequence ID" value="NZ_KZ319340.1"/>
</dbReference>
<gene>
    <name evidence="3" type="ORF">CLH62_12575</name>
</gene>
<evidence type="ECO:0000256" key="1">
    <source>
        <dbReference type="SAM" id="Phobius"/>
    </source>
</evidence>
<keyword evidence="1" id="KW-0472">Membrane</keyword>
<evidence type="ECO:0000313" key="3">
    <source>
        <dbReference type="EMBL" id="PHQ25176.1"/>
    </source>
</evidence>
<keyword evidence="4" id="KW-1185">Reference proteome</keyword>
<reference evidence="3 4" key="1">
    <citation type="submission" date="2017-09" db="EMBL/GenBank/DDBJ databases">
        <title>The draft genome sequences of Marinobacter guineae M3B.</title>
        <authorList>
            <person name="Cao J."/>
        </authorList>
    </citation>
    <scope>NUCLEOTIDE SEQUENCE [LARGE SCALE GENOMIC DNA]</scope>
    <source>
        <strain evidence="3 4">M3B</strain>
    </source>
</reference>
<dbReference type="AlphaFoldDB" id="A0A2G1VEK9"/>
<keyword evidence="1" id="KW-0812">Transmembrane</keyword>
<keyword evidence="1" id="KW-1133">Transmembrane helix</keyword>
<feature type="transmembrane region" description="Helical" evidence="1">
    <location>
        <begin position="20"/>
        <end position="39"/>
    </location>
</feature>
<dbReference type="Proteomes" id="UP000229044">
    <property type="component" value="Unassembled WGS sequence"/>
</dbReference>
<evidence type="ECO:0000313" key="4">
    <source>
        <dbReference type="Proteomes" id="UP000229044"/>
    </source>
</evidence>
<evidence type="ECO:0000259" key="2">
    <source>
        <dbReference type="Pfam" id="PF07811"/>
    </source>
</evidence>
<dbReference type="OrthoDB" id="8830148at2"/>
<feature type="domain" description="TadE-like" evidence="2">
    <location>
        <begin position="12"/>
        <end position="54"/>
    </location>
</feature>
<comment type="caution">
    <text evidence="3">The sequence shown here is derived from an EMBL/GenBank/DDBJ whole genome shotgun (WGS) entry which is preliminary data.</text>
</comment>
<dbReference type="EMBL" id="NTFI01000003">
    <property type="protein sequence ID" value="PHQ25176.1"/>
    <property type="molecule type" value="Genomic_DNA"/>
</dbReference>
<organism evidence="3 4">
    <name type="scientific">Marinobacter guineae</name>
    <dbReference type="NCBI Taxonomy" id="432303"/>
    <lineage>
        <taxon>Bacteria</taxon>
        <taxon>Pseudomonadati</taxon>
        <taxon>Pseudomonadota</taxon>
        <taxon>Gammaproteobacteria</taxon>
        <taxon>Pseudomonadales</taxon>
        <taxon>Marinobacteraceae</taxon>
        <taxon>Marinobacter</taxon>
    </lineage>
</organism>
<sequence>MNRQGSLFKERGSFIVESVWLWPILIMLTLGVVQMGFLYNAKATMNNATFQAARAGSIAHADKGTMEKRLADAMAPLYLKDSNISDLVIRRAALYAAIRLPAAPIGQIDIISPTKKIYKEFERTQYYLDGRRRERRIRQMPNDNLNVRSASEKIVKASSGNVSINLQDANLLKIRGHWCYEMIVPFVNYLIYQTYASLPGAKNPHWGACRARSLINGSYYLPISATSVVRMQTPIRW</sequence>
<protein>
    <recommendedName>
        <fullName evidence="2">TadE-like domain-containing protein</fullName>
    </recommendedName>
</protein>
<proteinExistence type="predicted"/>